<dbReference type="PANTHER" id="PTHR16442">
    <property type="entry name" value="RING FINGER PROTEIN 17"/>
    <property type="match status" value="1"/>
</dbReference>
<dbReference type="PROSITE" id="PS50119">
    <property type="entry name" value="ZF_BBOX"/>
    <property type="match status" value="1"/>
</dbReference>
<dbReference type="Gene3D" id="3.30.40.10">
    <property type="entry name" value="Zinc/RING finger domain, C3HC4 (zinc finger)"/>
    <property type="match status" value="1"/>
</dbReference>
<reference evidence="9" key="1">
    <citation type="submission" date="2025-08" db="UniProtKB">
        <authorList>
            <consortium name="RefSeq"/>
        </authorList>
    </citation>
    <scope>IDENTIFICATION</scope>
</reference>
<dbReference type="GO" id="GO:0005737">
    <property type="term" value="C:cytoplasm"/>
    <property type="evidence" value="ECO:0007669"/>
    <property type="project" value="UniProtKB-ARBA"/>
</dbReference>
<evidence type="ECO:0000256" key="3">
    <source>
        <dbReference type="ARBA" id="ARBA00022833"/>
    </source>
</evidence>
<dbReference type="SMART" id="SM00184">
    <property type="entry name" value="RING"/>
    <property type="match status" value="1"/>
</dbReference>
<feature type="domain" description="Tudor" evidence="8">
    <location>
        <begin position="982"/>
        <end position="1040"/>
    </location>
</feature>
<evidence type="ECO:0000259" key="7">
    <source>
        <dbReference type="PROSITE" id="PS50119"/>
    </source>
</evidence>
<dbReference type="SUPFAM" id="SSF57845">
    <property type="entry name" value="B-box zinc-binding domain"/>
    <property type="match status" value="1"/>
</dbReference>
<name>A0AAJ6ZJT0_PAPXU</name>
<feature type="domain" description="B box-type" evidence="7">
    <location>
        <begin position="132"/>
        <end position="177"/>
    </location>
</feature>
<gene>
    <name evidence="9" type="primary">LOC106122488</name>
</gene>
<feature type="domain" description="RING-type" evidence="6">
    <location>
        <begin position="9"/>
        <end position="61"/>
    </location>
</feature>
<protein>
    <submittedName>
        <fullName evidence="9">Uncharacterized protein LOC106122488 isoform X2</fullName>
    </submittedName>
</protein>
<dbReference type="PROSITE" id="PS00518">
    <property type="entry name" value="ZF_RING_1"/>
    <property type="match status" value="1"/>
</dbReference>
<dbReference type="SUPFAM" id="SSF63748">
    <property type="entry name" value="Tudor/PWWP/MBT"/>
    <property type="match status" value="5"/>
</dbReference>
<feature type="region of interest" description="Disordered" evidence="5">
    <location>
        <begin position="414"/>
        <end position="436"/>
    </location>
</feature>
<dbReference type="SMART" id="SM00333">
    <property type="entry name" value="TUDOR"/>
    <property type="match status" value="4"/>
</dbReference>
<dbReference type="Gene3D" id="2.30.30.140">
    <property type="match status" value="5"/>
</dbReference>
<dbReference type="InterPro" id="IPR001841">
    <property type="entry name" value="Znf_RING"/>
</dbReference>
<accession>A0AAJ6ZJT0</accession>
<keyword evidence="3" id="KW-0862">Zinc</keyword>
<dbReference type="InterPro" id="IPR017907">
    <property type="entry name" value="Znf_RING_CS"/>
</dbReference>
<organism evidence="9">
    <name type="scientific">Papilio xuthus</name>
    <name type="common">Asian swallowtail butterfly</name>
    <dbReference type="NCBI Taxonomy" id="66420"/>
    <lineage>
        <taxon>Eukaryota</taxon>
        <taxon>Metazoa</taxon>
        <taxon>Ecdysozoa</taxon>
        <taxon>Arthropoda</taxon>
        <taxon>Hexapoda</taxon>
        <taxon>Insecta</taxon>
        <taxon>Pterygota</taxon>
        <taxon>Neoptera</taxon>
        <taxon>Endopterygota</taxon>
        <taxon>Lepidoptera</taxon>
        <taxon>Glossata</taxon>
        <taxon>Ditrysia</taxon>
        <taxon>Papilionoidea</taxon>
        <taxon>Papilionidae</taxon>
        <taxon>Papilioninae</taxon>
        <taxon>Papilio</taxon>
    </lineage>
</organism>
<evidence type="ECO:0000256" key="1">
    <source>
        <dbReference type="ARBA" id="ARBA00022723"/>
    </source>
</evidence>
<dbReference type="Proteomes" id="UP000694872">
    <property type="component" value="Unplaced"/>
</dbReference>
<dbReference type="CTD" id="42236"/>
<dbReference type="Pfam" id="PF00643">
    <property type="entry name" value="zf-B_box"/>
    <property type="match status" value="1"/>
</dbReference>
<dbReference type="CDD" id="cd20379">
    <property type="entry name" value="Tudor_dTUD-like"/>
    <property type="match status" value="2"/>
</dbReference>
<dbReference type="Pfam" id="PF00567">
    <property type="entry name" value="TUDOR"/>
    <property type="match status" value="5"/>
</dbReference>
<dbReference type="CDD" id="cd19756">
    <property type="entry name" value="Bbox2"/>
    <property type="match status" value="1"/>
</dbReference>
<evidence type="ECO:0000259" key="6">
    <source>
        <dbReference type="PROSITE" id="PS50089"/>
    </source>
</evidence>
<dbReference type="InterPro" id="IPR035437">
    <property type="entry name" value="SNase_OB-fold_sf"/>
</dbReference>
<sequence length="1666" mass="190046">MNTKIKKCCPNCSQFFSLKLLSSKQNAENIPLFLKCGHSMCENCITNLVKFEEPIECKVCHKDMEIQTKDVKSMVRNKLKLRRLFPVNIYMLGELSLELLESKDEIKNNDDDCFLNLKAIIQATETCQEPELSLNNCKVHTEKTLDYYCKDCSKPICMDCLVIGGEKSCKNHNLVSTQEVNEKLLEDLAEICPKVDETYRRLTKTAVDIGHLLYNIGNDTGSSELLQIEKEVEQSFSKLSFIVQVLKGEAVNKIIDLRTTEKESLENAKKSLADSIKNAKYVLNSVKKSLSVEKIKQANMSLLLEDAKKVVNSPWYLNQNKAELNVVVNEEVCNLLANFIHLDGETDGTFKLLTTDEIDPNIDIPPPPVAPVFPPELPKDVRVKRSENKADIEKDNTKSQTFYTKAPTYHSKSASISSLNSLNSDSSYKSSSNRDEGLYKPVHQVSPYQENQQPKALCAGGQELVYISHIVTPHNFYVQRVIHMPMLEELIKEFRNAISLPKPSVNSIAEGKSYLVFNKVDNLWQRCQVKSIDRKDSNKHLYHVFCVDFGSIEVVTIDKLRLLPPARAQSPCPFAINCSLVNCEPLAGAWSSDDALLIQNITDNKQTVVHIHRVRSKANSVSLECDVTTYEAGVSLTHALVFQGRARLCNPKMPYPKNINASQKPKLFINNNDYKLKTVEEVYITSITSPDHFYVRKLHLQSVYEKLCEDLDQNYNINVKKGSIYLPEKDMVCVVNLEKYEVPDANTSEARVTWARAIVTELPGRGRVRLALPDCGATLVAHWSALRRILPKFTTLRALATECHLAGVTPLNKKWSPNSVALLHTFRGRPLDLHVDDNRNLSLGVTLYDKTEPEVVCVNTQMVKYKFAVIIGTFMFNKENVLQDCVITNKLPVDQEKSPEKSKNKTNKIKVLKKEELPKCTVKKEQLEAKDKGPLRLEAKVLYYQSPSLIYVSLVHQQKTFNTLFENIQKHYSKKKIQSKNNWNVGDKCCTMCRQSQTWRRATILDLQGDDAKVFYSDFACVETVPITTLRELTQEFSAIGYAAMKCHLSGVVSADGEDWPSLTKEYLKELLDAYKRVFITKMGNFKDMSMPIEMWVYHTIQGSALEPNTSEWRCLNKKIIEQGLAIPDKSQQVETPNDNADKSDDNMLSFLNVKGSIEEWLQLEPMPTKPLIVQSNSDRSNSSSPECEINFSDDKAKKANTVFISDWMPPEPPPNKEFIGVPTYVDNDGIIYLHEVSQQETLEMIQKALDVRFKKPDPKAKYASWSVGEPCIAMYYLDDKFYRGRILEVNKEASTCLVHYIDYGNDETCNFSNLRKSIALYQLPTQALKCVLTRVEPADKFWDRQTLDYMHKSMVEKKCFIKITGNPIDGIYPIELTYNKLLFNDHLVEFEMAKYSDGSKAVIRRFAPIDNQQIELDESATIESDSAPDYIIEEDDIESANDSYCMEFLQGKDWNLLIQEDKEKQMLSGKFLTFKKNTIENFICNITVINDFKCFELFILHDEATIKEYEEMFEKLQKSVNDMPSLNGIYENKACVAIFNEDGQWYRATILQYSNDTNQIKVRYVDYGNIELVTLADVREINKEFINLPPLTLSATLHNVQVNPAIETSVIAEEYKNTFLDKGPFNVKIIHNETEIPSVELRNEKSELVYKDLIANNTFLLSSNE</sequence>
<dbReference type="PROSITE" id="PS50089">
    <property type="entry name" value="ZF_RING_2"/>
    <property type="match status" value="1"/>
</dbReference>
<keyword evidence="2 4" id="KW-0863">Zinc-finger</keyword>
<feature type="domain" description="Tudor" evidence="8">
    <location>
        <begin position="1265"/>
        <end position="1325"/>
    </location>
</feature>
<proteinExistence type="predicted"/>
<feature type="domain" description="Tudor" evidence="8">
    <location>
        <begin position="1529"/>
        <end position="1589"/>
    </location>
</feature>
<dbReference type="InterPro" id="IPR013083">
    <property type="entry name" value="Znf_RING/FYVE/PHD"/>
</dbReference>
<dbReference type="PANTHER" id="PTHR16442:SF1">
    <property type="entry name" value="RING FINGER PROTEIN 17"/>
    <property type="match status" value="1"/>
</dbReference>
<dbReference type="InterPro" id="IPR000315">
    <property type="entry name" value="Znf_B-box"/>
</dbReference>
<evidence type="ECO:0000256" key="2">
    <source>
        <dbReference type="ARBA" id="ARBA00022771"/>
    </source>
</evidence>
<evidence type="ECO:0000256" key="5">
    <source>
        <dbReference type="SAM" id="MobiDB-lite"/>
    </source>
</evidence>
<evidence type="ECO:0000259" key="8">
    <source>
        <dbReference type="PROSITE" id="PS50304"/>
    </source>
</evidence>
<dbReference type="RefSeq" id="XP_013173924.1">
    <property type="nucleotide sequence ID" value="XM_013318470.1"/>
</dbReference>
<dbReference type="FunFam" id="2.30.30.140:FF:000018">
    <property type="entry name" value="Serine/threonine-protein kinase 31"/>
    <property type="match status" value="2"/>
</dbReference>
<dbReference type="GeneID" id="106122488"/>
<keyword evidence="1" id="KW-0479">Metal-binding</keyword>
<feature type="domain" description="Tudor" evidence="8">
    <location>
        <begin position="507"/>
        <end position="570"/>
    </location>
</feature>
<dbReference type="GO" id="GO:0008270">
    <property type="term" value="F:zinc ion binding"/>
    <property type="evidence" value="ECO:0007669"/>
    <property type="project" value="UniProtKB-KW"/>
</dbReference>
<dbReference type="Gene3D" id="2.40.50.90">
    <property type="match status" value="5"/>
</dbReference>
<dbReference type="InterPro" id="IPR002999">
    <property type="entry name" value="Tudor"/>
</dbReference>
<evidence type="ECO:0000256" key="4">
    <source>
        <dbReference type="PROSITE-ProRule" id="PRU00024"/>
    </source>
</evidence>
<feature type="compositionally biased region" description="Basic and acidic residues" evidence="5">
    <location>
        <begin position="385"/>
        <end position="397"/>
    </location>
</feature>
<dbReference type="PROSITE" id="PS50304">
    <property type="entry name" value="TUDOR"/>
    <property type="match status" value="4"/>
</dbReference>
<feature type="compositionally biased region" description="Low complexity" evidence="5">
    <location>
        <begin position="414"/>
        <end position="431"/>
    </location>
</feature>
<evidence type="ECO:0000313" key="9">
    <source>
        <dbReference type="RefSeq" id="XP_013173924.1"/>
    </source>
</evidence>
<feature type="region of interest" description="Disordered" evidence="5">
    <location>
        <begin position="385"/>
        <end position="404"/>
    </location>
</feature>
<dbReference type="Gene3D" id="3.30.160.60">
    <property type="entry name" value="Classic Zinc Finger"/>
    <property type="match status" value="1"/>
</dbReference>